<dbReference type="PROSITE" id="PS00028">
    <property type="entry name" value="ZINC_FINGER_C2H2_1"/>
    <property type="match status" value="5"/>
</dbReference>
<dbReference type="FunFam" id="3.30.160.60:FF:000309">
    <property type="entry name" value="zinc finger X-chromosomal protein-like"/>
    <property type="match status" value="1"/>
</dbReference>
<evidence type="ECO:0000256" key="3">
    <source>
        <dbReference type="ARBA" id="ARBA00022771"/>
    </source>
</evidence>
<protein>
    <recommendedName>
        <fullName evidence="8">C2H2-type domain-containing protein</fullName>
    </recommendedName>
</protein>
<feature type="domain" description="C2H2-type" evidence="8">
    <location>
        <begin position="150"/>
        <end position="177"/>
    </location>
</feature>
<dbReference type="PANTHER" id="PTHR24388:SF104">
    <property type="entry name" value="AT-RICH BINDING PROTEIN-RELATED"/>
    <property type="match status" value="1"/>
</dbReference>
<comment type="caution">
    <text evidence="9">The sequence shown here is derived from an EMBL/GenBank/DDBJ whole genome shotgun (WGS) entry which is preliminary data.</text>
</comment>
<dbReference type="Proteomes" id="UP000886998">
    <property type="component" value="Unassembled WGS sequence"/>
</dbReference>
<evidence type="ECO:0000256" key="6">
    <source>
        <dbReference type="ARBA" id="ARBA00037948"/>
    </source>
</evidence>
<feature type="domain" description="C2H2-type" evidence="8">
    <location>
        <begin position="122"/>
        <end position="149"/>
    </location>
</feature>
<evidence type="ECO:0000256" key="2">
    <source>
        <dbReference type="ARBA" id="ARBA00022737"/>
    </source>
</evidence>
<reference evidence="9" key="1">
    <citation type="submission" date="2020-08" db="EMBL/GenBank/DDBJ databases">
        <title>Multicomponent nature underlies the extraordinary mechanical properties of spider dragline silk.</title>
        <authorList>
            <person name="Kono N."/>
            <person name="Nakamura H."/>
            <person name="Mori M."/>
            <person name="Yoshida Y."/>
            <person name="Ohtoshi R."/>
            <person name="Malay A.D."/>
            <person name="Moran D.A.P."/>
            <person name="Tomita M."/>
            <person name="Numata K."/>
            <person name="Arakawa K."/>
        </authorList>
    </citation>
    <scope>NUCLEOTIDE SEQUENCE</scope>
</reference>
<proteinExistence type="inferred from homology"/>
<keyword evidence="3 7" id="KW-0863">Zinc-finger</keyword>
<feature type="domain" description="C2H2-type" evidence="8">
    <location>
        <begin position="234"/>
        <end position="261"/>
    </location>
</feature>
<dbReference type="InterPro" id="IPR050527">
    <property type="entry name" value="Snail/Krueppel_Znf"/>
</dbReference>
<keyword evidence="2" id="KW-0677">Repeat</keyword>
<dbReference type="FunFam" id="3.30.160.60:FF:000290">
    <property type="entry name" value="Zinc finger protein 697 isoform X1"/>
    <property type="match status" value="1"/>
</dbReference>
<organism evidence="9 10">
    <name type="scientific">Trichonephila inaurata madagascariensis</name>
    <dbReference type="NCBI Taxonomy" id="2747483"/>
    <lineage>
        <taxon>Eukaryota</taxon>
        <taxon>Metazoa</taxon>
        <taxon>Ecdysozoa</taxon>
        <taxon>Arthropoda</taxon>
        <taxon>Chelicerata</taxon>
        <taxon>Arachnida</taxon>
        <taxon>Araneae</taxon>
        <taxon>Araneomorphae</taxon>
        <taxon>Entelegynae</taxon>
        <taxon>Araneoidea</taxon>
        <taxon>Nephilidae</taxon>
        <taxon>Trichonephila</taxon>
        <taxon>Trichonephila inaurata</taxon>
    </lineage>
</organism>
<evidence type="ECO:0000256" key="1">
    <source>
        <dbReference type="ARBA" id="ARBA00022723"/>
    </source>
</evidence>
<accession>A0A8X6WZR7</accession>
<evidence type="ECO:0000313" key="10">
    <source>
        <dbReference type="Proteomes" id="UP000886998"/>
    </source>
</evidence>
<dbReference type="InterPro" id="IPR013087">
    <property type="entry name" value="Znf_C2H2_type"/>
</dbReference>
<evidence type="ECO:0000256" key="5">
    <source>
        <dbReference type="ARBA" id="ARBA00023242"/>
    </source>
</evidence>
<dbReference type="InterPro" id="IPR036236">
    <property type="entry name" value="Znf_C2H2_sf"/>
</dbReference>
<gene>
    <name evidence="9" type="ORF">TNIN_78302</name>
</gene>
<dbReference type="EMBL" id="BMAV01004198">
    <property type="protein sequence ID" value="GFY44338.1"/>
    <property type="molecule type" value="Genomic_DNA"/>
</dbReference>
<sequence>MNDKCNNPSAVNTELQGSVQEDTVDISTVGDSRKACDSVLGMNSQHNDLRSENFDSRSEDLVLSGISFFDPKDKFLALQSDHLDANVHKNSESKSECNELRKNFKVVSCLEYNCMNTKEKSFQCGVCEKKLSSKQALVRHMHLHTGTHPYRCSVCWKGFNQSSTLNEHLRTHSGEKPFHCNMCQKCFSKSSNLNEHIRTHTGEKPFHCNVCQKRFTHLSTLKEHIRRHTGEKPFHCYICQKCFSGSSNLTVHIRTHTKEKPFQCPLCAVIKVCSKKDAKYRPLVHDLPLNEKRVPSSNQKMSVQLQSS</sequence>
<keyword evidence="10" id="KW-1185">Reference proteome</keyword>
<dbReference type="PANTHER" id="PTHR24388">
    <property type="entry name" value="ZINC FINGER PROTEIN"/>
    <property type="match status" value="1"/>
</dbReference>
<dbReference type="SUPFAM" id="SSF57667">
    <property type="entry name" value="beta-beta-alpha zinc fingers"/>
    <property type="match status" value="3"/>
</dbReference>
<keyword evidence="5" id="KW-0539">Nucleus</keyword>
<evidence type="ECO:0000256" key="4">
    <source>
        <dbReference type="ARBA" id="ARBA00022833"/>
    </source>
</evidence>
<dbReference type="SMART" id="SM00355">
    <property type="entry name" value="ZnF_C2H2"/>
    <property type="match status" value="5"/>
</dbReference>
<evidence type="ECO:0000259" key="8">
    <source>
        <dbReference type="PROSITE" id="PS50157"/>
    </source>
</evidence>
<dbReference type="FunFam" id="3.30.160.60:FF:000446">
    <property type="entry name" value="Zinc finger protein"/>
    <property type="match status" value="2"/>
</dbReference>
<name>A0A8X6WZR7_9ARAC</name>
<dbReference type="FunFam" id="3.30.160.60:FF:000557">
    <property type="entry name" value="zinc finger and SCAN domain-containing protein 29"/>
    <property type="match status" value="1"/>
</dbReference>
<feature type="domain" description="C2H2-type" evidence="8">
    <location>
        <begin position="178"/>
        <end position="205"/>
    </location>
</feature>
<dbReference type="AlphaFoldDB" id="A0A8X6WZR7"/>
<dbReference type="GO" id="GO:0008270">
    <property type="term" value="F:zinc ion binding"/>
    <property type="evidence" value="ECO:0007669"/>
    <property type="project" value="UniProtKB-KW"/>
</dbReference>
<dbReference type="OrthoDB" id="6513275at2759"/>
<dbReference type="GO" id="GO:0005634">
    <property type="term" value="C:nucleus"/>
    <property type="evidence" value="ECO:0007669"/>
    <property type="project" value="UniProtKB-ARBA"/>
</dbReference>
<dbReference type="GO" id="GO:0000981">
    <property type="term" value="F:DNA-binding transcription factor activity, RNA polymerase II-specific"/>
    <property type="evidence" value="ECO:0007669"/>
    <property type="project" value="TreeGrafter"/>
</dbReference>
<comment type="similarity">
    <text evidence="6">Belongs to the snail C2H2-type zinc-finger protein family.</text>
</comment>
<dbReference type="Pfam" id="PF00096">
    <property type="entry name" value="zf-C2H2"/>
    <property type="match status" value="5"/>
</dbReference>
<feature type="domain" description="C2H2-type" evidence="8">
    <location>
        <begin position="206"/>
        <end position="233"/>
    </location>
</feature>
<keyword evidence="1" id="KW-0479">Metal-binding</keyword>
<keyword evidence="4" id="KW-0862">Zinc</keyword>
<dbReference type="Gene3D" id="3.30.160.60">
    <property type="entry name" value="Classic Zinc Finger"/>
    <property type="match status" value="5"/>
</dbReference>
<evidence type="ECO:0000313" key="9">
    <source>
        <dbReference type="EMBL" id="GFY44338.1"/>
    </source>
</evidence>
<evidence type="ECO:0000256" key="7">
    <source>
        <dbReference type="PROSITE-ProRule" id="PRU00042"/>
    </source>
</evidence>
<dbReference type="PROSITE" id="PS50157">
    <property type="entry name" value="ZINC_FINGER_C2H2_2"/>
    <property type="match status" value="5"/>
</dbReference>
<dbReference type="GO" id="GO:0000978">
    <property type="term" value="F:RNA polymerase II cis-regulatory region sequence-specific DNA binding"/>
    <property type="evidence" value="ECO:0007669"/>
    <property type="project" value="TreeGrafter"/>
</dbReference>